<dbReference type="Proteomes" id="UP001620626">
    <property type="component" value="Unassembled WGS sequence"/>
</dbReference>
<protein>
    <submittedName>
        <fullName evidence="1">Uncharacterized protein</fullName>
    </submittedName>
</protein>
<accession>A0ABD2LA15</accession>
<sequence>MESPAQRMFKREIRIRLDRIWAGMVVGKKGGVVYVVSVEGDESPDRPVHVHYLKPRRPKLPEDSKPFEDHSRLLTQQIYYVGPPAAFQLFYGSTDHRSWDDDASRVIRAFVI</sequence>
<comment type="caution">
    <text evidence="1">The sequence shown here is derived from an EMBL/GenBank/DDBJ whole genome shotgun (WGS) entry which is preliminary data.</text>
</comment>
<keyword evidence="2" id="KW-1185">Reference proteome</keyword>
<dbReference type="AlphaFoldDB" id="A0ABD2LA15"/>
<evidence type="ECO:0000313" key="1">
    <source>
        <dbReference type="EMBL" id="KAL3111964.1"/>
    </source>
</evidence>
<name>A0ABD2LA15_9BILA</name>
<gene>
    <name evidence="1" type="ORF">niasHT_015162</name>
</gene>
<evidence type="ECO:0000313" key="2">
    <source>
        <dbReference type="Proteomes" id="UP001620626"/>
    </source>
</evidence>
<dbReference type="EMBL" id="JBICBT010000491">
    <property type="protein sequence ID" value="KAL3111964.1"/>
    <property type="molecule type" value="Genomic_DNA"/>
</dbReference>
<organism evidence="1 2">
    <name type="scientific">Heterodera trifolii</name>
    <dbReference type="NCBI Taxonomy" id="157864"/>
    <lineage>
        <taxon>Eukaryota</taxon>
        <taxon>Metazoa</taxon>
        <taxon>Ecdysozoa</taxon>
        <taxon>Nematoda</taxon>
        <taxon>Chromadorea</taxon>
        <taxon>Rhabditida</taxon>
        <taxon>Tylenchina</taxon>
        <taxon>Tylenchomorpha</taxon>
        <taxon>Tylenchoidea</taxon>
        <taxon>Heteroderidae</taxon>
        <taxon>Heteroderinae</taxon>
        <taxon>Heterodera</taxon>
    </lineage>
</organism>
<reference evidence="1 2" key="1">
    <citation type="submission" date="2024-10" db="EMBL/GenBank/DDBJ databases">
        <authorList>
            <person name="Kim D."/>
        </authorList>
    </citation>
    <scope>NUCLEOTIDE SEQUENCE [LARGE SCALE GENOMIC DNA]</scope>
    <source>
        <strain evidence="1">BH-2024</strain>
    </source>
</reference>
<proteinExistence type="predicted"/>